<keyword evidence="3" id="KW-1185">Reference proteome</keyword>
<organism evidence="2 3">
    <name type="scientific">Sulfolobales Beppu filamentous virus 2</name>
    <dbReference type="NCBI Taxonomy" id="2493123"/>
    <lineage>
        <taxon>Viruses</taxon>
        <taxon>Adnaviria</taxon>
        <taxon>Zilligvirae</taxon>
        <taxon>Taleaviricota</taxon>
        <taxon>Tokiviricetes</taxon>
        <taxon>Ligamenvirales</taxon>
        <taxon>Lipothrixviridae</taxon>
        <taxon>Alphalipothrixvirus</taxon>
        <taxon>Alphalipothrixvirus umijigokuense</taxon>
    </lineage>
</organism>
<reference evidence="2 3" key="1">
    <citation type="journal article" date="2018" name="Environ. Microbiol.">
        <title>New archaeal viruses discovered by metagenomic analysis of viral communities in enrichment cultures.</title>
        <authorList>
            <person name="Liu Y."/>
            <person name="Brandt D."/>
            <person name="Ishino S."/>
            <person name="Ishino Y."/>
            <person name="Koonin E.V."/>
            <person name="Kalinowski J."/>
            <person name="Krupovic M."/>
            <person name="Prangishvili D."/>
        </authorList>
    </citation>
    <scope>NUCLEOTIDE SEQUENCE [LARGE SCALE GENOMIC DNA]</scope>
</reference>
<dbReference type="Proteomes" id="UP000277749">
    <property type="component" value="Segment"/>
</dbReference>
<sequence length="310" mass="35589">MKRLITHVPCTKCSFMKVVEVINANSSEINLVPVIFSVGKVNISDAVWFLRSFKHHAERNDLVIWLDTPLELDRKVPDYKSRIYVSSQWNAEMLISHGIHVDGIVPKPINDGVAVKYANAEKVKDIDFIMIGGNIRVKDTRWFKNVPYIYVDNGDVVYDRKGVKLFRVLPGKKVLVSDDSFADYKLYSLSEEEKYDLLARSRFYLALSHGEGFGIPPVEAMSVGTVPIFNECHAYKDWLVGLSVKCQGFDIIDTPVGKFRYWYYDDKEVVEVVKYALGMGKEEYEDLRQKVLNHSRQFYVNEVVKKLGLS</sequence>
<proteinExistence type="predicted"/>
<evidence type="ECO:0000313" key="3">
    <source>
        <dbReference type="Proteomes" id="UP000277749"/>
    </source>
</evidence>
<name>A0A3Q8Q3S6_9VIRU</name>
<dbReference type="Pfam" id="PF00534">
    <property type="entry name" value="Glycos_transf_1"/>
    <property type="match status" value="1"/>
</dbReference>
<feature type="domain" description="Glycosyl transferase family 1" evidence="1">
    <location>
        <begin position="189"/>
        <end position="231"/>
    </location>
</feature>
<evidence type="ECO:0000313" key="2">
    <source>
        <dbReference type="EMBL" id="AZI75814.1"/>
    </source>
</evidence>
<dbReference type="EMBL" id="MK064563">
    <property type="protein sequence ID" value="AZI75814.1"/>
    <property type="molecule type" value="Genomic_DNA"/>
</dbReference>
<accession>A0A3Q8Q3S6</accession>
<dbReference type="GO" id="GO:0016757">
    <property type="term" value="F:glycosyltransferase activity"/>
    <property type="evidence" value="ECO:0007669"/>
    <property type="project" value="InterPro"/>
</dbReference>
<protein>
    <submittedName>
        <fullName evidence="2">Putative glycosyltransferase</fullName>
    </submittedName>
</protein>
<dbReference type="SUPFAM" id="SSF53756">
    <property type="entry name" value="UDP-Glycosyltransferase/glycogen phosphorylase"/>
    <property type="match status" value="1"/>
</dbReference>
<evidence type="ECO:0000259" key="1">
    <source>
        <dbReference type="Pfam" id="PF00534"/>
    </source>
</evidence>
<gene>
    <name evidence="2" type="ORF">SBFV2_gp47</name>
</gene>
<dbReference type="InterPro" id="IPR001296">
    <property type="entry name" value="Glyco_trans_1"/>
</dbReference>
<keyword evidence="2" id="KW-0808">Transferase</keyword>
<dbReference type="Gene3D" id="3.40.50.2000">
    <property type="entry name" value="Glycogen Phosphorylase B"/>
    <property type="match status" value="1"/>
</dbReference>